<accession>A0ACB0MEF1</accession>
<gene>
    <name evidence="1" type="ORF">MILVUS5_LOCUS41211</name>
</gene>
<evidence type="ECO:0000313" key="1">
    <source>
        <dbReference type="EMBL" id="CAJ2679021.1"/>
    </source>
</evidence>
<name>A0ACB0MEF1_TRIPR</name>
<keyword evidence="2" id="KW-1185">Reference proteome</keyword>
<dbReference type="EMBL" id="CASHSV030000823">
    <property type="protein sequence ID" value="CAJ2679021.1"/>
    <property type="molecule type" value="Genomic_DNA"/>
</dbReference>
<reference evidence="1" key="1">
    <citation type="submission" date="2023-10" db="EMBL/GenBank/DDBJ databases">
        <authorList>
            <person name="Rodriguez Cubillos JULIANA M."/>
            <person name="De Vega J."/>
        </authorList>
    </citation>
    <scope>NUCLEOTIDE SEQUENCE</scope>
</reference>
<sequence>MIICLYVDDLLITGSKASEIKELYKLKSEFEMIDLGKLSYFLGMEFVIVKDGIVVNQQKYIGELLDKFEMNGCNPISNPSETNTKLDEYNNEEKVDSIMFRQIVDTLRYVCNSMPEVCYSVSVISKFMHDPRKSQLAAAKRIFWYLKGTLDYEWRPGFISLERK</sequence>
<protein>
    <submittedName>
        <fullName evidence="1">Uncharacterized protein</fullName>
    </submittedName>
</protein>
<dbReference type="Proteomes" id="UP001177021">
    <property type="component" value="Unassembled WGS sequence"/>
</dbReference>
<organism evidence="1 2">
    <name type="scientific">Trifolium pratense</name>
    <name type="common">Red clover</name>
    <dbReference type="NCBI Taxonomy" id="57577"/>
    <lineage>
        <taxon>Eukaryota</taxon>
        <taxon>Viridiplantae</taxon>
        <taxon>Streptophyta</taxon>
        <taxon>Embryophyta</taxon>
        <taxon>Tracheophyta</taxon>
        <taxon>Spermatophyta</taxon>
        <taxon>Magnoliopsida</taxon>
        <taxon>eudicotyledons</taxon>
        <taxon>Gunneridae</taxon>
        <taxon>Pentapetalae</taxon>
        <taxon>rosids</taxon>
        <taxon>fabids</taxon>
        <taxon>Fabales</taxon>
        <taxon>Fabaceae</taxon>
        <taxon>Papilionoideae</taxon>
        <taxon>50 kb inversion clade</taxon>
        <taxon>NPAAA clade</taxon>
        <taxon>Hologalegina</taxon>
        <taxon>IRL clade</taxon>
        <taxon>Trifolieae</taxon>
        <taxon>Trifolium</taxon>
    </lineage>
</organism>
<evidence type="ECO:0000313" key="2">
    <source>
        <dbReference type="Proteomes" id="UP001177021"/>
    </source>
</evidence>
<comment type="caution">
    <text evidence="1">The sequence shown here is derived from an EMBL/GenBank/DDBJ whole genome shotgun (WGS) entry which is preliminary data.</text>
</comment>
<proteinExistence type="predicted"/>